<dbReference type="Proteomes" id="UP001139264">
    <property type="component" value="Unassembled WGS sequence"/>
</dbReference>
<feature type="domain" description="Metallo-beta-lactamase" evidence="1">
    <location>
        <begin position="26"/>
        <end position="236"/>
    </location>
</feature>
<evidence type="ECO:0000313" key="2">
    <source>
        <dbReference type="EMBL" id="MCC3271064.1"/>
    </source>
</evidence>
<evidence type="ECO:0000259" key="1">
    <source>
        <dbReference type="SMART" id="SM00849"/>
    </source>
</evidence>
<dbReference type="InterPro" id="IPR036866">
    <property type="entry name" value="RibonucZ/Hydroxyglut_hydro"/>
</dbReference>
<evidence type="ECO:0000313" key="3">
    <source>
        <dbReference type="Proteomes" id="UP001139264"/>
    </source>
</evidence>
<dbReference type="EMBL" id="JAJFZP010000019">
    <property type="protein sequence ID" value="MCC3271064.1"/>
    <property type="molecule type" value="Genomic_DNA"/>
</dbReference>
<proteinExistence type="predicted"/>
<organism evidence="2 3">
    <name type="scientific">Arthrobacter gengyunqii</name>
    <dbReference type="NCBI Taxonomy" id="2886940"/>
    <lineage>
        <taxon>Bacteria</taxon>
        <taxon>Bacillati</taxon>
        <taxon>Actinomycetota</taxon>
        <taxon>Actinomycetes</taxon>
        <taxon>Micrococcales</taxon>
        <taxon>Micrococcaceae</taxon>
        <taxon>Arthrobacter</taxon>
    </lineage>
</organism>
<name>A0A9X1S9N8_9MICC</name>
<dbReference type="Pfam" id="PF00753">
    <property type="entry name" value="Lactamase_B"/>
    <property type="match status" value="1"/>
</dbReference>
<dbReference type="InterPro" id="IPR050855">
    <property type="entry name" value="NDM-1-like"/>
</dbReference>
<dbReference type="SMART" id="SM00849">
    <property type="entry name" value="Lactamase_B"/>
    <property type="match status" value="1"/>
</dbReference>
<dbReference type="AlphaFoldDB" id="A0A9X1S9N8"/>
<comment type="caution">
    <text evidence="2">The sequence shown here is derived from an EMBL/GenBank/DDBJ whole genome shotgun (WGS) entry which is preliminary data.</text>
</comment>
<dbReference type="RefSeq" id="WP_227909278.1">
    <property type="nucleotide sequence ID" value="NZ_CP095461.1"/>
</dbReference>
<dbReference type="InterPro" id="IPR001279">
    <property type="entry name" value="Metallo-B-lactamas"/>
</dbReference>
<dbReference type="PANTHER" id="PTHR42951">
    <property type="entry name" value="METALLO-BETA-LACTAMASE DOMAIN-CONTAINING"/>
    <property type="match status" value="1"/>
</dbReference>
<dbReference type="SUPFAM" id="SSF56281">
    <property type="entry name" value="Metallo-hydrolase/oxidoreductase"/>
    <property type="match status" value="1"/>
</dbReference>
<protein>
    <submittedName>
        <fullName evidence="2">MBL fold metallo-hydrolase</fullName>
    </submittedName>
</protein>
<dbReference type="CDD" id="cd07721">
    <property type="entry name" value="yflN-like_MBL-fold"/>
    <property type="match status" value="1"/>
</dbReference>
<accession>A0A9X1S9N8</accession>
<gene>
    <name evidence="2" type="ORF">LJ751_17195</name>
</gene>
<dbReference type="Gene3D" id="3.60.15.10">
    <property type="entry name" value="Ribonuclease Z/Hydroxyacylglutathione hydrolase-like"/>
    <property type="match status" value="1"/>
</dbReference>
<reference evidence="2" key="1">
    <citation type="submission" date="2021-10" db="EMBL/GenBank/DDBJ databases">
        <title>Novel species in genus Arthrobacter.</title>
        <authorList>
            <person name="Liu Y."/>
        </authorList>
    </citation>
    <scope>NUCLEOTIDE SEQUENCE</scope>
    <source>
        <strain evidence="2">Zg-Y809</strain>
    </source>
</reference>
<sequence length="286" mass="29730">MRNGREAPKYTLSEAAHDVFFVEGPASNWIILRRGSAFTLIDGGYPGDLPLVLASIADAGLHPADASAVLITHAHIDHAGTAGHFAAAHNIPVLCSVPELPYLLGEDRDQVSVRSIMGKAWQPSVLHWAWHVLASGGASRVAVLTAAAWADDDELAALPGSPVAVPTPGHTPGHTAFYLPAAHAAVTGDALVTGHAISRRRGPQMLDAMFHSDEAGARRSLAQLGKLDASLLLPGHGPAVRTAMGPAVGTVRARAAVPKRRFVVPGPAGGFAEPTYGRNVAAGEDR</sequence>
<dbReference type="PANTHER" id="PTHR42951:SF14">
    <property type="entry name" value="METALLO-BETA-LACTAMASE SUPERFAMILY PROTEIN"/>
    <property type="match status" value="1"/>
</dbReference>